<accession>A0A7G9SGQ4</accession>
<dbReference type="RefSeq" id="WP_187537621.1">
    <property type="nucleotide sequence ID" value="NZ_BAABJT010000001.1"/>
</dbReference>
<dbReference type="Gene3D" id="1.10.10.60">
    <property type="entry name" value="Homeodomain-like"/>
    <property type="match status" value="1"/>
</dbReference>
<feature type="compositionally biased region" description="Basic and acidic residues" evidence="1">
    <location>
        <begin position="157"/>
        <end position="176"/>
    </location>
</feature>
<sequence>MGQRRKALTLVAAAAPQLKRCAPRDWSKEKAEAFLETLAATCNVSEACRTSGVPVTVAYRRRKMDAAFRAAWLEAIAIGYQRLEALLLDRAFNGTEKVITRKDGSEERVREYPNQMALTLLKMHRETAVESDAELPPDDLDEIRARLVNKLQRLKKRHDEQEAARVELRGDSPRDGDADECPTGDPATRH</sequence>
<evidence type="ECO:0000313" key="3">
    <source>
        <dbReference type="Proteomes" id="UP000515971"/>
    </source>
</evidence>
<dbReference type="Proteomes" id="UP000515971">
    <property type="component" value="Chromosome"/>
</dbReference>
<name>A0A7G9SGQ4_9SPHN</name>
<proteinExistence type="predicted"/>
<dbReference type="KEGG" id="slut:H9L13_10365"/>
<evidence type="ECO:0008006" key="4">
    <source>
        <dbReference type="Google" id="ProtNLM"/>
    </source>
</evidence>
<organism evidence="2 3">
    <name type="scientific">Sphingomonas lutea</name>
    <dbReference type="NCBI Taxonomy" id="1045317"/>
    <lineage>
        <taxon>Bacteria</taxon>
        <taxon>Pseudomonadati</taxon>
        <taxon>Pseudomonadota</taxon>
        <taxon>Alphaproteobacteria</taxon>
        <taxon>Sphingomonadales</taxon>
        <taxon>Sphingomonadaceae</taxon>
        <taxon>Sphingomonas</taxon>
    </lineage>
</organism>
<reference evidence="2 3" key="1">
    <citation type="submission" date="2020-08" db="EMBL/GenBank/DDBJ databases">
        <title>Genome sequence of Sphingomonas lutea KCTC 23642T.</title>
        <authorList>
            <person name="Hyun D.-W."/>
            <person name="Bae J.-W."/>
        </authorList>
    </citation>
    <scope>NUCLEOTIDE SEQUENCE [LARGE SCALE GENOMIC DNA]</scope>
    <source>
        <strain evidence="2 3">KCTC 23642</strain>
    </source>
</reference>
<feature type="region of interest" description="Disordered" evidence="1">
    <location>
        <begin position="154"/>
        <end position="190"/>
    </location>
</feature>
<dbReference type="AlphaFoldDB" id="A0A7G9SGQ4"/>
<protein>
    <recommendedName>
        <fullName evidence="4">Terminase small subunit</fullName>
    </recommendedName>
</protein>
<gene>
    <name evidence="2" type="ORF">H9L13_10365</name>
</gene>
<evidence type="ECO:0000256" key="1">
    <source>
        <dbReference type="SAM" id="MobiDB-lite"/>
    </source>
</evidence>
<evidence type="ECO:0000313" key="2">
    <source>
        <dbReference type="EMBL" id="QNN67029.1"/>
    </source>
</evidence>
<dbReference type="EMBL" id="CP060718">
    <property type="protein sequence ID" value="QNN67029.1"/>
    <property type="molecule type" value="Genomic_DNA"/>
</dbReference>
<keyword evidence="3" id="KW-1185">Reference proteome</keyword>